<proteinExistence type="predicted"/>
<dbReference type="RefSeq" id="WP_100711775.1">
    <property type="nucleotide sequence ID" value="NZ_NPDR01000014.1"/>
</dbReference>
<sequence length="207" mass="24116">MLILRNTIFVLCFFIFFCKEKDSNALEAGSSQQNKIYENKSSKKLSLYVISGGWDIVRNQLRRFLGYPTANEYFDVCLELDEDAKKSKIVYADRKESDFIELTIQKKSDLEYSISRGGETLYLRKIVDDGDKQLFFSFDYSNVSSETALQEAKNDRKKSGKLIAYGSLQQDETFSECYDELQKKLEFQKEQETFGKEETQRHKEGKP</sequence>
<dbReference type="EMBL" id="NPDR01000014">
    <property type="protein sequence ID" value="PJZ47602.1"/>
    <property type="molecule type" value="Genomic_DNA"/>
</dbReference>
<keyword evidence="2" id="KW-1185">Reference proteome</keyword>
<evidence type="ECO:0000313" key="2">
    <source>
        <dbReference type="Proteomes" id="UP000231926"/>
    </source>
</evidence>
<organism evidence="1 2">
    <name type="scientific">Leptospira saintgironsiae</name>
    <dbReference type="NCBI Taxonomy" id="2023183"/>
    <lineage>
        <taxon>Bacteria</taxon>
        <taxon>Pseudomonadati</taxon>
        <taxon>Spirochaetota</taxon>
        <taxon>Spirochaetia</taxon>
        <taxon>Leptospirales</taxon>
        <taxon>Leptospiraceae</taxon>
        <taxon>Leptospira</taxon>
    </lineage>
</organism>
<protein>
    <submittedName>
        <fullName evidence="1">Uncharacterized protein</fullName>
    </submittedName>
</protein>
<reference evidence="1 2" key="1">
    <citation type="submission" date="2017-07" db="EMBL/GenBank/DDBJ databases">
        <title>Leptospira spp. isolated from tropical soils.</title>
        <authorList>
            <person name="Thibeaux R."/>
            <person name="Iraola G."/>
            <person name="Ferres I."/>
            <person name="Bierque E."/>
            <person name="Girault D."/>
            <person name="Soupe-Gilbert M.-E."/>
            <person name="Picardeau M."/>
            <person name="Goarant C."/>
        </authorList>
    </citation>
    <scope>NUCLEOTIDE SEQUENCE [LARGE SCALE GENOMIC DNA]</scope>
    <source>
        <strain evidence="1 2">FH4-C-A2</strain>
    </source>
</reference>
<dbReference type="AlphaFoldDB" id="A0A2M9Y7Y2"/>
<gene>
    <name evidence="1" type="ORF">CH362_18375</name>
</gene>
<evidence type="ECO:0000313" key="1">
    <source>
        <dbReference type="EMBL" id="PJZ47602.1"/>
    </source>
</evidence>
<name>A0A2M9Y7Y2_9LEPT</name>
<comment type="caution">
    <text evidence="1">The sequence shown here is derived from an EMBL/GenBank/DDBJ whole genome shotgun (WGS) entry which is preliminary data.</text>
</comment>
<accession>A0A2M9Y7Y2</accession>
<dbReference type="Proteomes" id="UP000231926">
    <property type="component" value="Unassembled WGS sequence"/>
</dbReference>